<evidence type="ECO:0000313" key="1">
    <source>
        <dbReference type="EMBL" id="CCX07119.1"/>
    </source>
</evidence>
<dbReference type="Proteomes" id="UP000018144">
    <property type="component" value="Unassembled WGS sequence"/>
</dbReference>
<accession>U4LAD5</accession>
<name>U4LAD5_PYROM</name>
<proteinExistence type="predicted"/>
<gene>
    <name evidence="1" type="ORF">PCON_06706</name>
</gene>
<sequence length="80" mass="8532">MVTNCCTAKKRSEKLPGFACLASPSSTCPQRTQRLCSFLLGASGIEPLWPYKSAELGHWTDSRAGTVAVKSLLSATLVVC</sequence>
<evidence type="ECO:0000313" key="2">
    <source>
        <dbReference type="Proteomes" id="UP000018144"/>
    </source>
</evidence>
<keyword evidence="2" id="KW-1185">Reference proteome</keyword>
<dbReference type="AlphaFoldDB" id="U4LAD5"/>
<organism evidence="1 2">
    <name type="scientific">Pyronema omphalodes (strain CBS 100304)</name>
    <name type="common">Pyronema confluens</name>
    <dbReference type="NCBI Taxonomy" id="1076935"/>
    <lineage>
        <taxon>Eukaryota</taxon>
        <taxon>Fungi</taxon>
        <taxon>Dikarya</taxon>
        <taxon>Ascomycota</taxon>
        <taxon>Pezizomycotina</taxon>
        <taxon>Pezizomycetes</taxon>
        <taxon>Pezizales</taxon>
        <taxon>Pyronemataceae</taxon>
        <taxon>Pyronema</taxon>
    </lineage>
</organism>
<reference evidence="1 2" key="1">
    <citation type="journal article" date="2013" name="PLoS Genet.">
        <title>The genome and development-dependent transcriptomes of Pyronema confluens: a window into fungal evolution.</title>
        <authorList>
            <person name="Traeger S."/>
            <person name="Altegoer F."/>
            <person name="Freitag M."/>
            <person name="Gabaldon T."/>
            <person name="Kempken F."/>
            <person name="Kumar A."/>
            <person name="Marcet-Houben M."/>
            <person name="Poggeler S."/>
            <person name="Stajich J.E."/>
            <person name="Nowrousian M."/>
        </authorList>
    </citation>
    <scope>NUCLEOTIDE SEQUENCE [LARGE SCALE GENOMIC DNA]</scope>
    <source>
        <strain evidence="2">CBS 100304</strain>
        <tissue evidence="1">Vegetative mycelium</tissue>
    </source>
</reference>
<protein>
    <submittedName>
        <fullName evidence="1">Uncharacterized protein</fullName>
    </submittedName>
</protein>
<dbReference type="EMBL" id="HF935332">
    <property type="protein sequence ID" value="CCX07119.1"/>
    <property type="molecule type" value="Genomic_DNA"/>
</dbReference>